<organism evidence="9 10">
    <name type="scientific">Cryomyces minteri</name>
    <dbReference type="NCBI Taxonomy" id="331657"/>
    <lineage>
        <taxon>Eukaryota</taxon>
        <taxon>Fungi</taxon>
        <taxon>Dikarya</taxon>
        <taxon>Ascomycota</taxon>
        <taxon>Pezizomycotina</taxon>
        <taxon>Dothideomycetes</taxon>
        <taxon>Dothideomycetes incertae sedis</taxon>
        <taxon>Cryomyces</taxon>
    </lineage>
</organism>
<keyword evidence="3" id="KW-0521">NADP</keyword>
<dbReference type="InterPro" id="IPR013328">
    <property type="entry name" value="6PGD_dom2"/>
</dbReference>
<feature type="compositionally biased region" description="Polar residues" evidence="6">
    <location>
        <begin position="166"/>
        <end position="179"/>
    </location>
</feature>
<evidence type="ECO:0000259" key="7">
    <source>
        <dbReference type="Pfam" id="PF02558"/>
    </source>
</evidence>
<dbReference type="EMBL" id="NAJN01000592">
    <property type="protein sequence ID" value="TKA71117.1"/>
    <property type="molecule type" value="Genomic_DNA"/>
</dbReference>
<evidence type="ECO:0000256" key="5">
    <source>
        <dbReference type="ARBA" id="ARBA00032024"/>
    </source>
</evidence>
<gene>
    <name evidence="9" type="ORF">B0A49_03116</name>
</gene>
<feature type="compositionally biased region" description="Basic and acidic residues" evidence="6">
    <location>
        <begin position="11"/>
        <end position="23"/>
    </location>
</feature>
<dbReference type="GO" id="GO:0008677">
    <property type="term" value="F:2-dehydropantoate 2-reductase activity"/>
    <property type="evidence" value="ECO:0007669"/>
    <property type="project" value="UniProtKB-EC"/>
</dbReference>
<dbReference type="SUPFAM" id="SSF48179">
    <property type="entry name" value="6-phosphogluconate dehydrogenase C-terminal domain-like"/>
    <property type="match status" value="1"/>
</dbReference>
<comment type="caution">
    <text evidence="9">The sequence shown here is derived from an EMBL/GenBank/DDBJ whole genome shotgun (WGS) entry which is preliminary data.</text>
</comment>
<dbReference type="GO" id="GO:0015940">
    <property type="term" value="P:pantothenate biosynthetic process"/>
    <property type="evidence" value="ECO:0007669"/>
    <property type="project" value="InterPro"/>
</dbReference>
<protein>
    <recommendedName>
        <fullName evidence="2">2-dehydropantoate 2-reductase</fullName>
        <ecNumber evidence="2">1.1.1.169</ecNumber>
    </recommendedName>
    <alternativeName>
        <fullName evidence="5">Ketopantoate reductase</fullName>
    </alternativeName>
</protein>
<keyword evidence="10" id="KW-1185">Reference proteome</keyword>
<feature type="region of interest" description="Disordered" evidence="6">
    <location>
        <begin position="166"/>
        <end position="190"/>
    </location>
</feature>
<keyword evidence="4" id="KW-0560">Oxidoreductase</keyword>
<dbReference type="InterPro" id="IPR008927">
    <property type="entry name" value="6-PGluconate_DH-like_C_sf"/>
</dbReference>
<evidence type="ECO:0000256" key="4">
    <source>
        <dbReference type="ARBA" id="ARBA00023002"/>
    </source>
</evidence>
<dbReference type="OrthoDB" id="73846at2759"/>
<proteinExistence type="inferred from homology"/>
<dbReference type="InterPro" id="IPR013332">
    <property type="entry name" value="KPR_N"/>
</dbReference>
<accession>A0A4U0X5V1</accession>
<reference evidence="9 10" key="1">
    <citation type="submission" date="2017-03" db="EMBL/GenBank/DDBJ databases">
        <title>Genomes of endolithic fungi from Antarctica.</title>
        <authorList>
            <person name="Coleine C."/>
            <person name="Masonjones S."/>
            <person name="Stajich J.E."/>
        </authorList>
    </citation>
    <scope>NUCLEOTIDE SEQUENCE [LARGE SCALE GENOMIC DNA]</scope>
    <source>
        <strain evidence="9 10">CCFEE 5187</strain>
    </source>
</reference>
<sequence>MQTRLAGWWAPDREASREKRGADEILNAESQLDTQSPRIRSWYFDKEHSPSKSRIQQYRRRDVPRRIHILGTGSVGKLVAHSLRGIPNPPPITLLFHRRDLLKKWRREGEQIKLTTHKITESRNGYDVEVAAAQRRTHGTEVPLQELYGEETYPGLRPHEIAALNSTTAPTSQDISEPSLNPEEEDDTSDETIHNVVVTVKAASTVSALSAIRHRLTRGSTIIFLQNGMGILEEVNREVFPDIETRPNYMLGIISHGVNSTSSFSVVHAGFGTIALGLVPRYAARQLTNPAEPMTESWAPTSRYLLRTLTRTPVLAAVGFAPTELLQAQLEKLAVNAIVNPLTVMLDARNGSILYNFALSRVMRLLLSEISLVIRSLPELRGLPNVNTRFAPDRLETLVVGVAHRTRDNISSMLADVRKGKQTEIEYITGYVVKRGEEMGIKCVMNYMMLQMVIGKQNLINREEQEDVPVVGTGKSVVRSK</sequence>
<dbReference type="InterPro" id="IPR036291">
    <property type="entry name" value="NAD(P)-bd_dom_sf"/>
</dbReference>
<dbReference type="InterPro" id="IPR013752">
    <property type="entry name" value="KPA_reductase"/>
</dbReference>
<evidence type="ECO:0000256" key="6">
    <source>
        <dbReference type="SAM" id="MobiDB-lite"/>
    </source>
</evidence>
<comment type="similarity">
    <text evidence="1">Belongs to the ketopantoate reductase family.</text>
</comment>
<dbReference type="EC" id="1.1.1.169" evidence="2"/>
<dbReference type="Gene3D" id="1.10.1040.10">
    <property type="entry name" value="N-(1-d-carboxylethyl)-l-norvaline Dehydrogenase, domain 2"/>
    <property type="match status" value="1"/>
</dbReference>
<dbReference type="FunFam" id="1.10.1040.10:FF:000038">
    <property type="entry name" value="Probable 2-dehydropantoate 2-reductase"/>
    <property type="match status" value="1"/>
</dbReference>
<evidence type="ECO:0000256" key="1">
    <source>
        <dbReference type="ARBA" id="ARBA00007870"/>
    </source>
</evidence>
<evidence type="ECO:0000313" key="9">
    <source>
        <dbReference type="EMBL" id="TKA71117.1"/>
    </source>
</evidence>
<evidence type="ECO:0000256" key="3">
    <source>
        <dbReference type="ARBA" id="ARBA00022857"/>
    </source>
</evidence>
<dbReference type="SUPFAM" id="SSF51735">
    <property type="entry name" value="NAD(P)-binding Rossmann-fold domains"/>
    <property type="match status" value="1"/>
</dbReference>
<feature type="domain" description="Ketopantoate reductase C-terminal" evidence="8">
    <location>
        <begin position="325"/>
        <end position="457"/>
    </location>
</feature>
<evidence type="ECO:0000256" key="2">
    <source>
        <dbReference type="ARBA" id="ARBA00013014"/>
    </source>
</evidence>
<dbReference type="Pfam" id="PF02558">
    <property type="entry name" value="ApbA"/>
    <property type="match status" value="1"/>
</dbReference>
<evidence type="ECO:0000259" key="8">
    <source>
        <dbReference type="Pfam" id="PF08546"/>
    </source>
</evidence>
<dbReference type="Pfam" id="PF08546">
    <property type="entry name" value="ApbA_C"/>
    <property type="match status" value="1"/>
</dbReference>
<dbReference type="GO" id="GO:0050661">
    <property type="term" value="F:NADP binding"/>
    <property type="evidence" value="ECO:0007669"/>
    <property type="project" value="TreeGrafter"/>
</dbReference>
<feature type="domain" description="Ketopantoate reductase N-terminal" evidence="7">
    <location>
        <begin position="178"/>
        <end position="279"/>
    </location>
</feature>
<dbReference type="PANTHER" id="PTHR43765:SF2">
    <property type="entry name" value="2-DEHYDROPANTOATE 2-REDUCTASE"/>
    <property type="match status" value="1"/>
</dbReference>
<evidence type="ECO:0000313" key="10">
    <source>
        <dbReference type="Proteomes" id="UP000308768"/>
    </source>
</evidence>
<dbReference type="InterPro" id="IPR050838">
    <property type="entry name" value="Ketopantoate_reductase"/>
</dbReference>
<name>A0A4U0X5V1_9PEZI</name>
<dbReference type="NCBIfam" id="TIGR00745">
    <property type="entry name" value="apbA_panE"/>
    <property type="match status" value="1"/>
</dbReference>
<dbReference type="STRING" id="331657.A0A4U0X5V1"/>
<feature type="region of interest" description="Disordered" evidence="6">
    <location>
        <begin position="1"/>
        <end position="30"/>
    </location>
</feature>
<dbReference type="InterPro" id="IPR003710">
    <property type="entry name" value="ApbA"/>
</dbReference>
<dbReference type="PANTHER" id="PTHR43765">
    <property type="entry name" value="2-DEHYDROPANTOATE 2-REDUCTASE-RELATED"/>
    <property type="match status" value="1"/>
</dbReference>
<dbReference type="Proteomes" id="UP000308768">
    <property type="component" value="Unassembled WGS sequence"/>
</dbReference>
<dbReference type="Gene3D" id="3.40.50.720">
    <property type="entry name" value="NAD(P)-binding Rossmann-like Domain"/>
    <property type="match status" value="1"/>
</dbReference>
<dbReference type="GO" id="GO:0005739">
    <property type="term" value="C:mitochondrion"/>
    <property type="evidence" value="ECO:0007669"/>
    <property type="project" value="TreeGrafter"/>
</dbReference>
<dbReference type="AlphaFoldDB" id="A0A4U0X5V1"/>